<organism evidence="3 5">
    <name type="scientific">Segatella copri</name>
    <dbReference type="NCBI Taxonomy" id="165179"/>
    <lineage>
        <taxon>Bacteria</taxon>
        <taxon>Pseudomonadati</taxon>
        <taxon>Bacteroidota</taxon>
        <taxon>Bacteroidia</taxon>
        <taxon>Bacteroidales</taxon>
        <taxon>Prevotellaceae</taxon>
        <taxon>Segatella</taxon>
    </lineage>
</organism>
<comment type="caution">
    <text evidence="3">The sequence shown here is derived from an EMBL/GenBank/DDBJ whole genome shotgun (WGS) entry which is preliminary data.</text>
</comment>
<dbReference type="RefSeq" id="WP_153079313.1">
    <property type="nucleotide sequence ID" value="NZ_JAPDUQ010000001.1"/>
</dbReference>
<dbReference type="AlphaFoldDB" id="A0A6A7VW39"/>
<sequence>MEEIKEIKKNYEMGFISSHEFLCEYAGVLSKLGAQGELIDAMNTVLAPLADFIVKDILNASDDEKKQIKDFFNFK</sequence>
<dbReference type="Proteomes" id="UP001209417">
    <property type="component" value="Unassembled WGS sequence"/>
</dbReference>
<proteinExistence type="predicted"/>
<evidence type="ECO:0000313" key="1">
    <source>
        <dbReference type="EMBL" id="MCW4092358.1"/>
    </source>
</evidence>
<gene>
    <name evidence="4" type="ORF">F7D71_11480</name>
    <name evidence="3" type="ORF">F7D97_09650</name>
    <name evidence="1" type="ORF">ONT05_02110</name>
    <name evidence="2" type="ORF">ONT19_00235</name>
</gene>
<accession>A0A6A7VW39</accession>
<dbReference type="EMBL" id="VZBZ01000141">
    <property type="protein sequence ID" value="MQN78460.1"/>
    <property type="molecule type" value="Genomic_DNA"/>
</dbReference>
<evidence type="ECO:0000313" key="5">
    <source>
        <dbReference type="Proteomes" id="UP000406735"/>
    </source>
</evidence>
<dbReference type="Proteomes" id="UP000406735">
    <property type="component" value="Unassembled WGS sequence"/>
</dbReference>
<reference evidence="5 6" key="1">
    <citation type="submission" date="2019-09" db="EMBL/GenBank/DDBJ databases">
        <title>Distinct polysaccharide growth profiles of human intestinal Prevotella copri isolates.</title>
        <authorList>
            <person name="Fehlner-Peach H."/>
            <person name="Magnabosco C."/>
            <person name="Raghavan V."/>
            <person name="Scher J.U."/>
            <person name="Tett A."/>
            <person name="Cox L.M."/>
            <person name="Gottsegen C."/>
            <person name="Watters A."/>
            <person name="Wiltshire- Gordon J.D."/>
            <person name="Segata N."/>
            <person name="Bonneau R."/>
            <person name="Littman D.R."/>
        </authorList>
    </citation>
    <scope>NUCLEOTIDE SEQUENCE [LARGE SCALE GENOMIC DNA]</scope>
    <source>
        <strain evidence="4 6">BU41712</strain>
        <strain evidence="3">IK21513</strain>
        <strain evidence="5">iK21513</strain>
    </source>
</reference>
<name>A0A6A7VW39_9BACT</name>
<dbReference type="Proteomes" id="UP000423156">
    <property type="component" value="Unassembled WGS sequence"/>
</dbReference>
<evidence type="ECO:0000313" key="6">
    <source>
        <dbReference type="Proteomes" id="UP000423156"/>
    </source>
</evidence>
<dbReference type="EMBL" id="JAPDVG010000001">
    <property type="protein sequence ID" value="MCW4130044.1"/>
    <property type="molecule type" value="Genomic_DNA"/>
</dbReference>
<dbReference type="EMBL" id="VZCY01000085">
    <property type="protein sequence ID" value="MQN10175.1"/>
    <property type="molecule type" value="Genomic_DNA"/>
</dbReference>
<evidence type="ECO:0000313" key="3">
    <source>
        <dbReference type="EMBL" id="MQN10175.1"/>
    </source>
</evidence>
<protein>
    <submittedName>
        <fullName evidence="3">Uncharacterized protein</fullName>
    </submittedName>
</protein>
<evidence type="ECO:0000313" key="2">
    <source>
        <dbReference type="EMBL" id="MCW4130044.1"/>
    </source>
</evidence>
<evidence type="ECO:0000313" key="4">
    <source>
        <dbReference type="EMBL" id="MQN78460.1"/>
    </source>
</evidence>
<reference evidence="1" key="2">
    <citation type="submission" date="2022-11" db="EMBL/GenBank/DDBJ databases">
        <title>Genomic repertoires linked with pathogenic potency of arthritogenic Prevotella copri isolated from the gut of rheumatoid arthritis patients.</title>
        <authorList>
            <person name="Nii T."/>
            <person name="Maeda Y."/>
            <person name="Motooka D."/>
            <person name="Naito M."/>
            <person name="Matsumoto Y."/>
            <person name="Ogawa T."/>
            <person name="Oguro-Igashira E."/>
            <person name="Kishikawa T."/>
            <person name="Yamashita M."/>
            <person name="Koizumi S."/>
            <person name="Kurakawa T."/>
            <person name="Okumura R."/>
            <person name="Kayama H."/>
            <person name="Murakami M."/>
            <person name="Sakaguchi T."/>
            <person name="Das B."/>
            <person name="Nakamura S."/>
            <person name="Okada Y."/>
            <person name="Kumanogoh A."/>
            <person name="Takeda K."/>
        </authorList>
    </citation>
    <scope>NUCLEOTIDE SEQUENCE</scope>
    <source>
        <strain evidence="2">H019-1</strain>
        <strain evidence="1">N016-13</strain>
    </source>
</reference>
<dbReference type="Proteomes" id="UP001209074">
    <property type="component" value="Unassembled WGS sequence"/>
</dbReference>
<dbReference type="EMBL" id="JAPDUS010000003">
    <property type="protein sequence ID" value="MCW4092358.1"/>
    <property type="molecule type" value="Genomic_DNA"/>
</dbReference>